<evidence type="ECO:0000256" key="10">
    <source>
        <dbReference type="SAM" id="Phobius"/>
    </source>
</evidence>
<dbReference type="GO" id="GO:0016020">
    <property type="term" value="C:membrane"/>
    <property type="evidence" value="ECO:0007669"/>
    <property type="project" value="InterPro"/>
</dbReference>
<dbReference type="SFLD" id="SFLDS00003">
    <property type="entry name" value="Haloacid_Dehalogenase"/>
    <property type="match status" value="1"/>
</dbReference>
<keyword evidence="7" id="KW-1278">Translocase</keyword>
<dbReference type="SUPFAM" id="SSF81665">
    <property type="entry name" value="Calcium ATPase, transmembrane domain M"/>
    <property type="match status" value="1"/>
</dbReference>
<keyword evidence="2" id="KW-0597">Phosphoprotein</keyword>
<evidence type="ECO:0000256" key="5">
    <source>
        <dbReference type="ARBA" id="ARBA00022840"/>
    </source>
</evidence>
<feature type="transmembrane region" description="Helical" evidence="10">
    <location>
        <begin position="853"/>
        <end position="875"/>
    </location>
</feature>
<keyword evidence="9 10" id="KW-0472">Membrane</keyword>
<dbReference type="Pfam" id="PF00702">
    <property type="entry name" value="Hydrolase"/>
    <property type="match status" value="1"/>
</dbReference>
<dbReference type="GO" id="GO:0005524">
    <property type="term" value="F:ATP binding"/>
    <property type="evidence" value="ECO:0007669"/>
    <property type="project" value="UniProtKB-KW"/>
</dbReference>
<evidence type="ECO:0000256" key="6">
    <source>
        <dbReference type="ARBA" id="ARBA00022842"/>
    </source>
</evidence>
<dbReference type="SUPFAM" id="SSF81653">
    <property type="entry name" value="Calcium ATPase, transduction domain A"/>
    <property type="match status" value="1"/>
</dbReference>
<protein>
    <submittedName>
        <fullName evidence="12">Calcium-translocating P-type ATPase, PMCA-type</fullName>
    </submittedName>
</protein>
<dbReference type="InterPro" id="IPR059000">
    <property type="entry name" value="ATPase_P-type_domA"/>
</dbReference>
<organism evidence="12 13">
    <name type="scientific">Candidatus Wolfebacteria bacterium GW2011_GWC1_43_10</name>
    <dbReference type="NCBI Taxonomy" id="1619011"/>
    <lineage>
        <taxon>Bacteria</taxon>
        <taxon>Candidatus Wolfeibacteriota</taxon>
    </lineage>
</organism>
<dbReference type="Gene3D" id="1.20.1110.10">
    <property type="entry name" value="Calcium-transporting ATPase, transmembrane domain"/>
    <property type="match status" value="1"/>
</dbReference>
<evidence type="ECO:0000313" key="12">
    <source>
        <dbReference type="EMBL" id="KKS82664.1"/>
    </source>
</evidence>
<dbReference type="NCBIfam" id="TIGR01494">
    <property type="entry name" value="ATPase_P-type"/>
    <property type="match status" value="3"/>
</dbReference>
<keyword evidence="8 10" id="KW-1133">Transmembrane helix</keyword>
<comment type="caution">
    <text evidence="12">The sequence shown here is derived from an EMBL/GenBank/DDBJ whole genome shotgun (WGS) entry which is preliminary data.</text>
</comment>
<keyword evidence="3 10" id="KW-0812">Transmembrane</keyword>
<gene>
    <name evidence="12" type="ORF">UV58_C0007G0013</name>
</gene>
<dbReference type="AlphaFoldDB" id="A0A0G1CB93"/>
<dbReference type="InterPro" id="IPR023299">
    <property type="entry name" value="ATPase_P-typ_cyto_dom_N"/>
</dbReference>
<dbReference type="Pfam" id="PF00689">
    <property type="entry name" value="Cation_ATPase_C"/>
    <property type="match status" value="1"/>
</dbReference>
<evidence type="ECO:0000256" key="9">
    <source>
        <dbReference type="ARBA" id="ARBA00023136"/>
    </source>
</evidence>
<feature type="transmembrane region" description="Helical" evidence="10">
    <location>
        <begin position="716"/>
        <end position="734"/>
    </location>
</feature>
<evidence type="ECO:0000256" key="4">
    <source>
        <dbReference type="ARBA" id="ARBA00022741"/>
    </source>
</evidence>
<name>A0A0G1CB93_9BACT</name>
<dbReference type="PRINTS" id="PR00119">
    <property type="entry name" value="CATATPASE"/>
</dbReference>
<evidence type="ECO:0000256" key="1">
    <source>
        <dbReference type="ARBA" id="ARBA00004127"/>
    </source>
</evidence>
<sequence>MNLFDKTENQPWYSIGSKEIFEILKTSEGGLLEKEIISRRQRYGPNVIDGKKQKTAWSIFLSQFKSPLIFILVIAAVIALFLKEFSDAIVIIMAITVNTLLGFYQEYKAEKSLDKLKEYLQEKIRVIRHGREIEIDVKELVVGDMVHIVSGNRIPADLRIIKEKNLNIDESILTGESLPVKKHSSVISGLVPVSERKNMLFGGTLAVQGDGLAVVTEVGADSEFGKIAELVGTASETKTPLQKSIGKFAWLLTFILGLLVAVIFLNGIRSGQPAVDMFFIAVALAVGAIPEGLPIALTAVFAVGVERLAKKNGVVRKLIAAEALGSASVIITDKTGTLTQGVMKLAQIIPIENISNISISLNKKTGFSKEQKKLASLALMGIQVLVTEVDKKFIYSGRPLEVSLANECALRGVKLENIRKNSVTQEIDSFNPSRRFSIHEIISMNRDLDILSLRSKEKILLLFGAPEVLISKSKLKSDQKQILLQKINEMANSGELILAVAYKKVSLSGKISVNEYKNFSLGGFISFSDPIRPEAVEALNRIKMAGVKTIIATGDHKGTAMALARQLGWQVSDEKVIDGIEFDNMSEEDLKSRLPNINIFARVNPEQKLKIVKLYKSLGESVAMTGDGVNDAPSLKEADIGIAVGSGTDVAKSVADLVLLDNNIKTIVLAIEEGRHIMGNIKKTIVYLLANVLDGILIVGSAILGDWPLPLLATQILWINFFTDSFPAVAFAFEREQENIKESPKNIKKVFDSEVKTLLAGVGLGTSLILCLVYVILQNIGVNIDTLRTFIFASLGLYTLVVAFSLRNFKMPIWSYNIFSNKYMVVGVGLGVIMMILGIYFPPLQQLLKTQSLSWQWMIGVVGMVAVNVAVAEIIKKFFRK</sequence>
<evidence type="ECO:0000256" key="2">
    <source>
        <dbReference type="ARBA" id="ARBA00022553"/>
    </source>
</evidence>
<dbReference type="Gene3D" id="2.70.150.10">
    <property type="entry name" value="Calcium-transporting ATPase, cytoplasmic transduction domain A"/>
    <property type="match status" value="1"/>
</dbReference>
<dbReference type="InterPro" id="IPR008250">
    <property type="entry name" value="ATPase_P-typ_transduc_dom_A_sf"/>
</dbReference>
<feature type="transmembrane region" description="Helical" evidence="10">
    <location>
        <begin position="821"/>
        <end position="841"/>
    </location>
</feature>
<dbReference type="Pfam" id="PF00690">
    <property type="entry name" value="Cation_ATPase_N"/>
    <property type="match status" value="1"/>
</dbReference>
<keyword evidence="6" id="KW-0460">Magnesium</keyword>
<dbReference type="InterPro" id="IPR006068">
    <property type="entry name" value="ATPase_P-typ_cation-transptr_C"/>
</dbReference>
<dbReference type="GO" id="GO:0012505">
    <property type="term" value="C:endomembrane system"/>
    <property type="evidence" value="ECO:0007669"/>
    <property type="project" value="UniProtKB-SubCell"/>
</dbReference>
<dbReference type="PANTHER" id="PTHR42861">
    <property type="entry name" value="CALCIUM-TRANSPORTING ATPASE"/>
    <property type="match status" value="1"/>
</dbReference>
<feature type="transmembrane region" description="Helical" evidence="10">
    <location>
        <begin position="248"/>
        <end position="265"/>
    </location>
</feature>
<evidence type="ECO:0000256" key="7">
    <source>
        <dbReference type="ARBA" id="ARBA00022967"/>
    </source>
</evidence>
<comment type="subcellular location">
    <subcellularLocation>
        <location evidence="1">Endomembrane system</location>
        <topology evidence="1">Multi-pass membrane protein</topology>
    </subcellularLocation>
</comment>
<keyword evidence="5" id="KW-0067">ATP-binding</keyword>
<dbReference type="InterPro" id="IPR023298">
    <property type="entry name" value="ATPase_P-typ_TM_dom_sf"/>
</dbReference>
<feature type="transmembrane region" description="Helical" evidence="10">
    <location>
        <begin position="277"/>
        <end position="303"/>
    </location>
</feature>
<dbReference type="Gene3D" id="3.40.1110.10">
    <property type="entry name" value="Calcium-transporting ATPase, cytoplasmic domain N"/>
    <property type="match status" value="1"/>
</dbReference>
<evidence type="ECO:0000259" key="11">
    <source>
        <dbReference type="SMART" id="SM00831"/>
    </source>
</evidence>
<dbReference type="FunFam" id="2.70.150.10:FF:000160">
    <property type="entry name" value="Sarcoplasmic/endoplasmic reticulum calcium ATPase 1"/>
    <property type="match status" value="1"/>
</dbReference>
<dbReference type="SFLD" id="SFLDG00002">
    <property type="entry name" value="C1.7:_P-type_atpase_like"/>
    <property type="match status" value="1"/>
</dbReference>
<feature type="transmembrane region" description="Helical" evidence="10">
    <location>
        <begin position="88"/>
        <end position="107"/>
    </location>
</feature>
<dbReference type="PROSITE" id="PS00154">
    <property type="entry name" value="ATPASE_E1_E2"/>
    <property type="match status" value="1"/>
</dbReference>
<dbReference type="GO" id="GO:0016887">
    <property type="term" value="F:ATP hydrolysis activity"/>
    <property type="evidence" value="ECO:0007669"/>
    <property type="project" value="InterPro"/>
</dbReference>
<dbReference type="Gene3D" id="3.40.50.1000">
    <property type="entry name" value="HAD superfamily/HAD-like"/>
    <property type="match status" value="1"/>
</dbReference>
<dbReference type="InterPro" id="IPR044492">
    <property type="entry name" value="P_typ_ATPase_HD_dom"/>
</dbReference>
<accession>A0A0G1CB93</accession>
<dbReference type="SUPFAM" id="SSF56784">
    <property type="entry name" value="HAD-like"/>
    <property type="match status" value="1"/>
</dbReference>
<dbReference type="EMBL" id="LCFA01000007">
    <property type="protein sequence ID" value="KKS82664.1"/>
    <property type="molecule type" value="Genomic_DNA"/>
</dbReference>
<feature type="transmembrane region" description="Helical" evidence="10">
    <location>
        <begin position="789"/>
        <end position="809"/>
    </location>
</feature>
<dbReference type="InterPro" id="IPR023214">
    <property type="entry name" value="HAD_sf"/>
</dbReference>
<dbReference type="Proteomes" id="UP000034810">
    <property type="component" value="Unassembled WGS sequence"/>
</dbReference>
<dbReference type="SFLD" id="SFLDF00027">
    <property type="entry name" value="p-type_atpase"/>
    <property type="match status" value="1"/>
</dbReference>
<reference evidence="12 13" key="1">
    <citation type="journal article" date="2015" name="Nature">
        <title>rRNA introns, odd ribosomes, and small enigmatic genomes across a large radiation of phyla.</title>
        <authorList>
            <person name="Brown C.T."/>
            <person name="Hug L.A."/>
            <person name="Thomas B.C."/>
            <person name="Sharon I."/>
            <person name="Castelle C.J."/>
            <person name="Singh A."/>
            <person name="Wilkins M.J."/>
            <person name="Williams K.H."/>
            <person name="Banfield J.F."/>
        </authorList>
    </citation>
    <scope>NUCLEOTIDE SEQUENCE [LARGE SCALE GENOMIC DNA]</scope>
</reference>
<dbReference type="InterPro" id="IPR036412">
    <property type="entry name" value="HAD-like_sf"/>
</dbReference>
<dbReference type="InterPro" id="IPR004014">
    <property type="entry name" value="ATPase_P-typ_cation-transptr_N"/>
</dbReference>
<dbReference type="InterPro" id="IPR018303">
    <property type="entry name" value="ATPase_P-typ_P_site"/>
</dbReference>
<feature type="transmembrane region" description="Helical" evidence="10">
    <location>
        <begin position="685"/>
        <end position="704"/>
    </location>
</feature>
<evidence type="ECO:0000256" key="8">
    <source>
        <dbReference type="ARBA" id="ARBA00022989"/>
    </source>
</evidence>
<dbReference type="PRINTS" id="PR00120">
    <property type="entry name" value="HATPASE"/>
</dbReference>
<proteinExistence type="predicted"/>
<keyword evidence="4" id="KW-0547">Nucleotide-binding</keyword>
<dbReference type="Pfam" id="PF00122">
    <property type="entry name" value="E1-E2_ATPase"/>
    <property type="match status" value="1"/>
</dbReference>
<dbReference type="InterPro" id="IPR001757">
    <property type="entry name" value="P_typ_ATPase"/>
</dbReference>
<feature type="transmembrane region" description="Helical" evidence="10">
    <location>
        <begin position="755"/>
        <end position="777"/>
    </location>
</feature>
<feature type="domain" description="Cation-transporting P-type ATPase N-terminal" evidence="11">
    <location>
        <begin position="11"/>
        <end position="84"/>
    </location>
</feature>
<evidence type="ECO:0000256" key="3">
    <source>
        <dbReference type="ARBA" id="ARBA00022692"/>
    </source>
</evidence>
<feature type="transmembrane region" description="Helical" evidence="10">
    <location>
        <begin position="64"/>
        <end position="82"/>
    </location>
</feature>
<evidence type="ECO:0000313" key="13">
    <source>
        <dbReference type="Proteomes" id="UP000034810"/>
    </source>
</evidence>
<dbReference type="SMART" id="SM00831">
    <property type="entry name" value="Cation_ATPase_N"/>
    <property type="match status" value="1"/>
</dbReference>